<evidence type="ECO:0000313" key="3">
    <source>
        <dbReference type="EMBL" id="SMP56476.1"/>
    </source>
</evidence>
<dbReference type="PANTHER" id="PTHR35335:SF1">
    <property type="entry name" value="UPF0716 PROTEIN FXSA"/>
    <property type="match status" value="1"/>
</dbReference>
<name>A0ABY1Q1K5_9BACT</name>
<proteinExistence type="predicted"/>
<feature type="transmembrane region" description="Helical" evidence="2">
    <location>
        <begin position="27"/>
        <end position="47"/>
    </location>
</feature>
<keyword evidence="2" id="KW-1133">Transmembrane helix</keyword>
<evidence type="ECO:0000256" key="1">
    <source>
        <dbReference type="SAM" id="MobiDB-lite"/>
    </source>
</evidence>
<gene>
    <name evidence="3" type="ORF">SAMN06265222_105164</name>
</gene>
<dbReference type="NCBIfam" id="NF008528">
    <property type="entry name" value="PRK11463.1-2"/>
    <property type="match status" value="1"/>
</dbReference>
<keyword evidence="4" id="KW-1185">Reference proteome</keyword>
<protein>
    <submittedName>
        <fullName evidence="3">UPF0716 protein FxsA</fullName>
    </submittedName>
</protein>
<feature type="compositionally biased region" description="Polar residues" evidence="1">
    <location>
        <begin position="153"/>
        <end position="162"/>
    </location>
</feature>
<dbReference type="PANTHER" id="PTHR35335">
    <property type="entry name" value="UPF0716 PROTEIN FXSA"/>
    <property type="match status" value="1"/>
</dbReference>
<dbReference type="Proteomes" id="UP001158067">
    <property type="component" value="Unassembled WGS sequence"/>
</dbReference>
<feature type="compositionally biased region" description="Polar residues" evidence="1">
    <location>
        <begin position="131"/>
        <end position="141"/>
    </location>
</feature>
<evidence type="ECO:0000256" key="2">
    <source>
        <dbReference type="SAM" id="Phobius"/>
    </source>
</evidence>
<feature type="region of interest" description="Disordered" evidence="1">
    <location>
        <begin position="123"/>
        <end position="182"/>
    </location>
</feature>
<organism evidence="3 4">
    <name type="scientific">Neorhodopirellula lusitana</name>
    <dbReference type="NCBI Taxonomy" id="445327"/>
    <lineage>
        <taxon>Bacteria</taxon>
        <taxon>Pseudomonadati</taxon>
        <taxon>Planctomycetota</taxon>
        <taxon>Planctomycetia</taxon>
        <taxon>Pirellulales</taxon>
        <taxon>Pirellulaceae</taxon>
        <taxon>Neorhodopirellula</taxon>
    </lineage>
</organism>
<dbReference type="EMBL" id="FXUG01000005">
    <property type="protein sequence ID" value="SMP56476.1"/>
    <property type="molecule type" value="Genomic_DNA"/>
</dbReference>
<dbReference type="RefSeq" id="WP_283432630.1">
    <property type="nucleotide sequence ID" value="NZ_FXUG01000005.1"/>
</dbReference>
<dbReference type="Pfam" id="PF04186">
    <property type="entry name" value="FxsA"/>
    <property type="match status" value="1"/>
</dbReference>
<reference evidence="3 4" key="1">
    <citation type="submission" date="2017-05" db="EMBL/GenBank/DDBJ databases">
        <authorList>
            <person name="Varghese N."/>
            <person name="Submissions S."/>
        </authorList>
    </citation>
    <scope>NUCLEOTIDE SEQUENCE [LARGE SCALE GENOMIC DNA]</scope>
    <source>
        <strain evidence="3 4">DSM 25457</strain>
    </source>
</reference>
<evidence type="ECO:0000313" key="4">
    <source>
        <dbReference type="Proteomes" id="UP001158067"/>
    </source>
</evidence>
<keyword evidence="2" id="KW-0812">Transmembrane</keyword>
<sequence>MFAKLLFLFIVIPFVELSLLLRMSEATGWQTTLTVVIVTGLIGSYLARREGIAALQRFRQALAEGRMPGREIQDGLMIAFAAALLLTPGLLTDATGFLLLTPLGRSWIGGLLRKRFAGQFQVQGSGFGQSPNGPATANPNRPNEPRQADSWHTGPSHQPAGSSGTGGNYTIDAPSFSPKKAR</sequence>
<accession>A0ABY1Q1K5</accession>
<comment type="caution">
    <text evidence="3">The sequence shown here is derived from an EMBL/GenBank/DDBJ whole genome shotgun (WGS) entry which is preliminary data.</text>
</comment>
<dbReference type="InterPro" id="IPR007313">
    <property type="entry name" value="FxsA"/>
</dbReference>
<keyword evidence="2" id="KW-0472">Membrane</keyword>
<feature type="transmembrane region" description="Helical" evidence="2">
    <location>
        <begin position="76"/>
        <end position="100"/>
    </location>
</feature>